<evidence type="ECO:0000313" key="1">
    <source>
        <dbReference type="EMBL" id="CAB3753928.1"/>
    </source>
</evidence>
<dbReference type="EMBL" id="CADIKH010000009">
    <property type="protein sequence ID" value="CAB3753928.1"/>
    <property type="molecule type" value="Genomic_DNA"/>
</dbReference>
<gene>
    <name evidence="1" type="ORF">LMG29542_02192</name>
</gene>
<evidence type="ECO:0000313" key="2">
    <source>
        <dbReference type="Proteomes" id="UP000494363"/>
    </source>
</evidence>
<accession>A0A6J5DII6</accession>
<organism evidence="1 2">
    <name type="scientific">Paraburkholderia humisilvae</name>
    <dbReference type="NCBI Taxonomy" id="627669"/>
    <lineage>
        <taxon>Bacteria</taxon>
        <taxon>Pseudomonadati</taxon>
        <taxon>Pseudomonadota</taxon>
        <taxon>Betaproteobacteria</taxon>
        <taxon>Burkholderiales</taxon>
        <taxon>Burkholderiaceae</taxon>
        <taxon>Paraburkholderia</taxon>
    </lineage>
</organism>
<dbReference type="AlphaFoldDB" id="A0A6J5DII6"/>
<name>A0A6J5DII6_9BURK</name>
<sequence>MLLLSRDGAGENPREVASEWVRDGRNWVCLAAEDPVRWMLGREAGEVKRKLVADGVEYRLVRNGSLLDFLAAILTGTVSGYGTVVMPIPVSDCLMGRTAREVRAEFGVDLPRAWERIMAWCDGFQIGRIEVFGSDAGRTGYVSPDAPRGIVAANRALRSSVSARVLWFGAMVGVSFGIDLESGLTVGVTDSDRSVWIATRRPAEMIVWLLGLVTMREVAFANPLTQGDWPSFVAGVLASPAQLHPVCERRLPGSTGEKEQFGR</sequence>
<reference evidence="1 2" key="1">
    <citation type="submission" date="2020-04" db="EMBL/GenBank/DDBJ databases">
        <authorList>
            <person name="De Canck E."/>
        </authorList>
    </citation>
    <scope>NUCLEOTIDE SEQUENCE [LARGE SCALE GENOMIC DNA]</scope>
    <source>
        <strain evidence="1 2">LMG 29542</strain>
    </source>
</reference>
<protein>
    <submittedName>
        <fullName evidence="1">Uncharacterized protein</fullName>
    </submittedName>
</protein>
<keyword evidence="2" id="KW-1185">Reference proteome</keyword>
<dbReference type="Proteomes" id="UP000494363">
    <property type="component" value="Unassembled WGS sequence"/>
</dbReference>
<proteinExistence type="predicted"/>